<reference evidence="3 4" key="1">
    <citation type="submission" date="2021-08" db="EMBL/GenBank/DDBJ databases">
        <authorList>
            <person name="Ping M."/>
        </authorList>
    </citation>
    <scope>NUCLEOTIDE SEQUENCE [LARGE SCALE GENOMIC DNA]</scope>
    <source>
        <strain evidence="3 4">MG28</strain>
    </source>
</reference>
<dbReference type="EMBL" id="CP080647">
    <property type="protein sequence ID" value="QYX81677.1"/>
    <property type="molecule type" value="Genomic_DNA"/>
</dbReference>
<gene>
    <name evidence="3" type="ORF">K1J60_38505</name>
</gene>
<sequence>MSLYDEGHTVAGWTGTAVGAVGATALGLGVCGWTPGFALGAVVSVAALVVTWVLHLVGWGKPPGPRPRDQWSLRVRDRSARGGHVDCLGCRLAGRRRAPASLPAAPGPGPAVPGSATGPDITVAAPATVPAGDASH</sequence>
<evidence type="ECO:0000313" key="3">
    <source>
        <dbReference type="EMBL" id="QYX81677.1"/>
    </source>
</evidence>
<organism evidence="3 4">
    <name type="scientific">Streptomyces akebiae</name>
    <dbReference type="NCBI Taxonomy" id="2865673"/>
    <lineage>
        <taxon>Bacteria</taxon>
        <taxon>Bacillati</taxon>
        <taxon>Actinomycetota</taxon>
        <taxon>Actinomycetes</taxon>
        <taxon>Kitasatosporales</taxon>
        <taxon>Streptomycetaceae</taxon>
        <taxon>Streptomyces</taxon>
    </lineage>
</organism>
<evidence type="ECO:0000256" key="1">
    <source>
        <dbReference type="SAM" id="MobiDB-lite"/>
    </source>
</evidence>
<name>A0ABX8Y2C4_9ACTN</name>
<evidence type="ECO:0000313" key="4">
    <source>
        <dbReference type="Proteomes" id="UP000827138"/>
    </source>
</evidence>
<evidence type="ECO:0008006" key="5">
    <source>
        <dbReference type="Google" id="ProtNLM"/>
    </source>
</evidence>
<keyword evidence="2" id="KW-0812">Transmembrane</keyword>
<keyword evidence="2" id="KW-0472">Membrane</keyword>
<dbReference type="NCBIfam" id="NF041681">
    <property type="entry name" value="HGxxPAAW"/>
    <property type="match status" value="1"/>
</dbReference>
<feature type="transmembrane region" description="Helical" evidence="2">
    <location>
        <begin position="37"/>
        <end position="58"/>
    </location>
</feature>
<keyword evidence="4" id="KW-1185">Reference proteome</keyword>
<evidence type="ECO:0000256" key="2">
    <source>
        <dbReference type="SAM" id="Phobius"/>
    </source>
</evidence>
<proteinExistence type="predicted"/>
<dbReference type="RefSeq" id="WP_220650250.1">
    <property type="nucleotide sequence ID" value="NZ_CP080647.1"/>
</dbReference>
<dbReference type="Proteomes" id="UP000827138">
    <property type="component" value="Chromosome"/>
</dbReference>
<protein>
    <recommendedName>
        <fullName evidence="5">Integral membrane protein</fullName>
    </recommendedName>
</protein>
<keyword evidence="2" id="KW-1133">Transmembrane helix</keyword>
<feature type="region of interest" description="Disordered" evidence="1">
    <location>
        <begin position="99"/>
        <end position="136"/>
    </location>
</feature>
<accession>A0ABX8Y2C4</accession>